<gene>
    <name evidence="2" type="ORF">TorRG33x02_097690</name>
</gene>
<evidence type="ECO:0000313" key="2">
    <source>
        <dbReference type="EMBL" id="PON94522.1"/>
    </source>
</evidence>
<sequence>MLKLPQVIDELWMEFKYERLYEFCFHCGKLGHSFNHYLTFLELEDNSVQRDHHIAHGCELWPHETLRPPDTILISLLTTSGKPEVVTTIVQDLEESIAYQRLLKTTTILRVISSNIHALSNMDQNTITGLWKSDVSHSPIQFGASPVDVPIDTTKEKAIVEIKNAHTLSGFKRHLVDVECSTCKVFTRNKPHTAPVQQGDDLAKVA</sequence>
<proteinExistence type="predicted"/>
<protein>
    <submittedName>
        <fullName evidence="2">Zinc knuckle CX2CX4HX4C</fullName>
    </submittedName>
</protein>
<dbReference type="InterPro" id="IPR025836">
    <property type="entry name" value="Zn_knuckle_CX2CX4HX4C"/>
</dbReference>
<name>A0A2P5F9Q4_TREOI</name>
<dbReference type="InParanoid" id="A0A2P5F9Q4"/>
<dbReference type="OrthoDB" id="1166339at2759"/>
<dbReference type="EMBL" id="JXTC01000051">
    <property type="protein sequence ID" value="PON94522.1"/>
    <property type="molecule type" value="Genomic_DNA"/>
</dbReference>
<dbReference type="Proteomes" id="UP000237000">
    <property type="component" value="Unassembled WGS sequence"/>
</dbReference>
<accession>A0A2P5F9Q4</accession>
<organism evidence="2 3">
    <name type="scientific">Trema orientale</name>
    <name type="common">Charcoal tree</name>
    <name type="synonym">Celtis orientalis</name>
    <dbReference type="NCBI Taxonomy" id="63057"/>
    <lineage>
        <taxon>Eukaryota</taxon>
        <taxon>Viridiplantae</taxon>
        <taxon>Streptophyta</taxon>
        <taxon>Embryophyta</taxon>
        <taxon>Tracheophyta</taxon>
        <taxon>Spermatophyta</taxon>
        <taxon>Magnoliopsida</taxon>
        <taxon>eudicotyledons</taxon>
        <taxon>Gunneridae</taxon>
        <taxon>Pentapetalae</taxon>
        <taxon>rosids</taxon>
        <taxon>fabids</taxon>
        <taxon>Rosales</taxon>
        <taxon>Cannabaceae</taxon>
        <taxon>Trema</taxon>
    </lineage>
</organism>
<comment type="caution">
    <text evidence="2">The sequence shown here is derived from an EMBL/GenBank/DDBJ whole genome shotgun (WGS) entry which is preliminary data.</text>
</comment>
<dbReference type="Pfam" id="PF14392">
    <property type="entry name" value="zf-CCHC_4"/>
    <property type="match status" value="1"/>
</dbReference>
<reference evidence="3" key="1">
    <citation type="submission" date="2016-06" db="EMBL/GenBank/DDBJ databases">
        <title>Parallel loss of symbiosis genes in relatives of nitrogen-fixing non-legume Parasponia.</title>
        <authorList>
            <person name="Van Velzen R."/>
            <person name="Holmer R."/>
            <person name="Bu F."/>
            <person name="Rutten L."/>
            <person name="Van Zeijl A."/>
            <person name="Liu W."/>
            <person name="Santuari L."/>
            <person name="Cao Q."/>
            <person name="Sharma T."/>
            <person name="Shen D."/>
            <person name="Roswanjaya Y."/>
            <person name="Wardhani T."/>
            <person name="Kalhor M.S."/>
            <person name="Jansen J."/>
            <person name="Van den Hoogen J."/>
            <person name="Gungor B."/>
            <person name="Hartog M."/>
            <person name="Hontelez J."/>
            <person name="Verver J."/>
            <person name="Yang W.-C."/>
            <person name="Schijlen E."/>
            <person name="Repin R."/>
            <person name="Schilthuizen M."/>
            <person name="Schranz E."/>
            <person name="Heidstra R."/>
            <person name="Miyata K."/>
            <person name="Fedorova E."/>
            <person name="Kohlen W."/>
            <person name="Bisseling T."/>
            <person name="Smit S."/>
            <person name="Geurts R."/>
        </authorList>
    </citation>
    <scope>NUCLEOTIDE SEQUENCE [LARGE SCALE GENOMIC DNA]</scope>
    <source>
        <strain evidence="3">cv. RG33-2</strain>
    </source>
</reference>
<keyword evidence="3" id="KW-1185">Reference proteome</keyword>
<evidence type="ECO:0000313" key="3">
    <source>
        <dbReference type="Proteomes" id="UP000237000"/>
    </source>
</evidence>
<dbReference type="AlphaFoldDB" id="A0A2P5F9Q4"/>
<evidence type="ECO:0000259" key="1">
    <source>
        <dbReference type="Pfam" id="PF14392"/>
    </source>
</evidence>
<feature type="domain" description="Zinc knuckle CX2CX4HX4C" evidence="1">
    <location>
        <begin position="10"/>
        <end position="37"/>
    </location>
</feature>